<proteinExistence type="predicted"/>
<dbReference type="SUPFAM" id="SSF51338">
    <property type="entry name" value="Composite domain of metallo-dependent hydrolases"/>
    <property type="match status" value="1"/>
</dbReference>
<dbReference type="AlphaFoldDB" id="A0A484ICQ4"/>
<reference evidence="1 2" key="1">
    <citation type="submission" date="2019-02" db="EMBL/GenBank/DDBJ databases">
        <authorList>
            <person name="Lehtovirta-Morley E L."/>
        </authorList>
    </citation>
    <scope>NUCLEOTIDE SEQUENCE [LARGE SCALE GENOMIC DNA]</scope>
    <source>
        <strain evidence="1">NFRAN1</strain>
    </source>
</reference>
<evidence type="ECO:0000313" key="2">
    <source>
        <dbReference type="Proteomes" id="UP000294299"/>
    </source>
</evidence>
<name>A0A484ICQ4_9ARCH</name>
<keyword evidence="2" id="KW-1185">Reference proteome</keyword>
<dbReference type="InterPro" id="IPR011059">
    <property type="entry name" value="Metal-dep_hydrolase_composite"/>
</dbReference>
<gene>
    <name evidence="1" type="ORF">NFRAN_1128</name>
</gene>
<dbReference type="Gene3D" id="2.30.40.10">
    <property type="entry name" value="Urease, subunit C, domain 1"/>
    <property type="match status" value="1"/>
</dbReference>
<protein>
    <submittedName>
        <fullName evidence="1">Uncharacterized protein</fullName>
    </submittedName>
</protein>
<sequence>MNSDSLCKYEFLKTHPNSNLMDLSGKYVMLGLFDMHAHIAGVKKTLLTKNIQKIC</sequence>
<dbReference type="KEGG" id="nfn:NFRAN_1128"/>
<dbReference type="EMBL" id="LR216287">
    <property type="protein sequence ID" value="VFJ13450.1"/>
    <property type="molecule type" value="Genomic_DNA"/>
</dbReference>
<evidence type="ECO:0000313" key="1">
    <source>
        <dbReference type="EMBL" id="VFJ13450.1"/>
    </source>
</evidence>
<dbReference type="GO" id="GO:0016810">
    <property type="term" value="F:hydrolase activity, acting on carbon-nitrogen (but not peptide) bonds"/>
    <property type="evidence" value="ECO:0007669"/>
    <property type="project" value="InterPro"/>
</dbReference>
<dbReference type="Proteomes" id="UP000294299">
    <property type="component" value="Chromosome NFRAN"/>
</dbReference>
<organism evidence="1 2">
    <name type="scientific">Candidatus Nitrosocosmicus franklandianus</name>
    <dbReference type="NCBI Taxonomy" id="1798806"/>
    <lineage>
        <taxon>Archaea</taxon>
        <taxon>Nitrososphaerota</taxon>
        <taxon>Nitrososphaeria</taxon>
        <taxon>Nitrososphaerales</taxon>
        <taxon>Nitrososphaeraceae</taxon>
        <taxon>Candidatus Nitrosocosmicus</taxon>
    </lineage>
</organism>
<accession>A0A484ICQ4</accession>